<dbReference type="PANTHER" id="PTHR37540:SF10">
    <property type="entry name" value="SIGMA-70 REGION 2 FAMILY PROTEIN"/>
    <property type="match status" value="1"/>
</dbReference>
<name>A0A9W9CG33_9PLEO</name>
<keyword evidence="2" id="KW-1185">Reference proteome</keyword>
<dbReference type="RefSeq" id="XP_056076491.1">
    <property type="nucleotide sequence ID" value="XM_056209669.1"/>
</dbReference>
<dbReference type="AlphaFoldDB" id="A0A9W9CG33"/>
<organism evidence="1 2">
    <name type="scientific">Didymosphaeria variabile</name>
    <dbReference type="NCBI Taxonomy" id="1932322"/>
    <lineage>
        <taxon>Eukaryota</taxon>
        <taxon>Fungi</taxon>
        <taxon>Dikarya</taxon>
        <taxon>Ascomycota</taxon>
        <taxon>Pezizomycotina</taxon>
        <taxon>Dothideomycetes</taxon>
        <taxon>Pleosporomycetidae</taxon>
        <taxon>Pleosporales</taxon>
        <taxon>Massarineae</taxon>
        <taxon>Didymosphaeriaceae</taxon>
        <taxon>Didymosphaeria</taxon>
    </lineage>
</organism>
<dbReference type="EMBL" id="JAPEUX010000001">
    <property type="protein sequence ID" value="KAJ4360289.1"/>
    <property type="molecule type" value="Genomic_DNA"/>
</dbReference>
<protein>
    <submittedName>
        <fullName evidence="1">Uncharacterized protein</fullName>
    </submittedName>
</protein>
<sequence>MPETWLNRVDEIVSHYFMSFNGTGPESRSTLTHWFEQPLKSPLILLSYSLLYCAHRDLIGGIIGNDDHYFKARNLQFINAALENRTTALADETIMAVVSMAMYENLRGSDQVITHERGLGQMFDMRGGIGKFMLEEGFYIGNFALLVDMMYSSCSNKHPLLMEVQGPILRDIHVGIRKTYFPHSPLRVVNTPEFNGKVPIEELRTSLDVLRDAFDGFEMLCVEAFDPETAAFEAPRFRLRRDKFWARLQAYDTTETEPWTLTTEGKVKEAIRIAGTIHYCAVVSLIQHDDELNSHFVDRLLEILKSLQLDFWKTAPYLYLWMYV</sequence>
<dbReference type="Proteomes" id="UP001140513">
    <property type="component" value="Unassembled WGS sequence"/>
</dbReference>
<accession>A0A9W9CG33</accession>
<evidence type="ECO:0000313" key="2">
    <source>
        <dbReference type="Proteomes" id="UP001140513"/>
    </source>
</evidence>
<dbReference type="InterPro" id="IPR021858">
    <property type="entry name" value="Fun_TF"/>
</dbReference>
<evidence type="ECO:0000313" key="1">
    <source>
        <dbReference type="EMBL" id="KAJ4360289.1"/>
    </source>
</evidence>
<dbReference type="PANTHER" id="PTHR37540">
    <property type="entry name" value="TRANSCRIPTION FACTOR (ACR-2), PUTATIVE-RELATED-RELATED"/>
    <property type="match status" value="1"/>
</dbReference>
<reference evidence="1" key="1">
    <citation type="submission" date="2022-10" db="EMBL/GenBank/DDBJ databases">
        <title>Tapping the CABI collections for fungal endophytes: first genome assemblies for Collariella, Neodidymelliopsis, Ascochyta clinopodiicola, Didymella pomorum, Didymosphaeria variabile, Neocosmospora piperis and Neocucurbitaria cava.</title>
        <authorList>
            <person name="Hill R."/>
        </authorList>
    </citation>
    <scope>NUCLEOTIDE SEQUENCE</scope>
    <source>
        <strain evidence="1">IMI 356815</strain>
    </source>
</reference>
<comment type="caution">
    <text evidence="1">The sequence shown here is derived from an EMBL/GenBank/DDBJ whole genome shotgun (WGS) entry which is preliminary data.</text>
</comment>
<dbReference type="Pfam" id="PF11951">
    <property type="entry name" value="Fungal_trans_2"/>
    <property type="match status" value="1"/>
</dbReference>
<gene>
    <name evidence="1" type="ORF">N0V89_000850</name>
</gene>
<dbReference type="OrthoDB" id="4159781at2759"/>
<dbReference type="GeneID" id="80904380"/>
<proteinExistence type="predicted"/>